<evidence type="ECO:0000256" key="4">
    <source>
        <dbReference type="ARBA" id="ARBA00022793"/>
    </source>
</evidence>
<dbReference type="Pfam" id="PF02776">
    <property type="entry name" value="TPP_enzyme_N"/>
    <property type="match status" value="1"/>
</dbReference>
<dbReference type="InterPro" id="IPR029061">
    <property type="entry name" value="THDP-binding"/>
</dbReference>
<dbReference type="CDD" id="cd07038">
    <property type="entry name" value="TPP_PYR_PDC_IPDC_like"/>
    <property type="match status" value="1"/>
</dbReference>
<dbReference type="PIRSF" id="PIRSF036565">
    <property type="entry name" value="Pyruvt_ip_decrb"/>
    <property type="match status" value="1"/>
</dbReference>
<dbReference type="KEGG" id="cpv:cgd7_3120"/>
<dbReference type="STRING" id="353152.Q5CYA3"/>
<evidence type="ECO:0000256" key="2">
    <source>
        <dbReference type="ARBA" id="ARBA00007812"/>
    </source>
</evidence>
<keyword evidence="7" id="KW-0456">Lyase</keyword>
<evidence type="ECO:0000256" key="3">
    <source>
        <dbReference type="ARBA" id="ARBA00022723"/>
    </source>
</evidence>
<feature type="binding site" evidence="8">
    <location>
        <position position="465"/>
    </location>
    <ligand>
        <name>Mg(2+)</name>
        <dbReference type="ChEBI" id="CHEBI:18420"/>
    </ligand>
</feature>
<dbReference type="PANTHER" id="PTHR43452:SF30">
    <property type="entry name" value="PYRUVATE DECARBOXYLASE ISOZYME 1-RELATED"/>
    <property type="match status" value="1"/>
</dbReference>
<dbReference type="InterPro" id="IPR012110">
    <property type="entry name" value="PDC/IPDC-like"/>
</dbReference>
<dbReference type="InterPro" id="IPR011766">
    <property type="entry name" value="TPP_enzyme_TPP-bd"/>
</dbReference>
<protein>
    <submittedName>
        <fullName evidence="13">Pyruvate decarboxylase</fullName>
    </submittedName>
</protein>
<feature type="domain" description="Thiamine pyrophosphate enzyme N-terminal TPP-binding" evidence="12">
    <location>
        <begin position="24"/>
        <end position="127"/>
    </location>
</feature>
<dbReference type="InterPro" id="IPR047214">
    <property type="entry name" value="TPP_PDC_IPDC"/>
</dbReference>
<evidence type="ECO:0000256" key="9">
    <source>
        <dbReference type="RuleBase" id="RU362132"/>
    </source>
</evidence>
<sequence>IQNILYFYFKMNSIIESSSNEMVNVAEYLCIRLRELGCDHIFGVPGDYALSFLNVVMDSEIKYIGTCNELNAGYAADAYARVKGIGALSTTFVVGELSAINATAGSFAEDVPVVHICSAPISKHHKNGTLLHHTLFDYSKTLKMFEQVTASAVKVAEKETAAEIIDNALLKCVTLSKPVYICLCADLVNEYIKRPESPLKKPISRSNISELDAVMKKTVQLIKNAKQPVFILGYELLRVHTTESMNELLEISKIPFSAMIMGKTTIDEQHPQYMGIYLGEKGNPHVKQYVEESDCLIVLGEKMMDFNTGFFSEKLPKHCMVYNHLGKSKIGEQEFKEVYVEDIIQRMINLYKAGELKQYNFSGSTPPYPQAMHLFTHRKNKGLGLEPVRNLSIDRMFDIVASSLPDSVNVLAETGISLFSGLELMLTKNSQFFGQSFFGSIGYTVGATLGLCIASKKRVFSFIGDGSLQVTVQDLSTIFRNCLNPIIVIINNDGYTIERVICDDTYNNIANWKYSKLPKTFGFPNIPSFICKTEGEFHKSLKFALENPENACIIEVVFERWDCNIILKEMGKEMATNSQIIEHKKK</sequence>
<dbReference type="InterPro" id="IPR047213">
    <property type="entry name" value="TPP_PYR_PDC_IPDC-like"/>
</dbReference>
<evidence type="ECO:0000259" key="12">
    <source>
        <dbReference type="Pfam" id="PF02776"/>
    </source>
</evidence>
<evidence type="ECO:0000259" key="11">
    <source>
        <dbReference type="Pfam" id="PF02775"/>
    </source>
</evidence>
<comment type="cofactor">
    <cofactor evidence="1">
        <name>thiamine diphosphate</name>
        <dbReference type="ChEBI" id="CHEBI:58937"/>
    </cofactor>
</comment>
<feature type="binding site" evidence="8">
    <location>
        <position position="492"/>
    </location>
    <ligand>
        <name>Mg(2+)</name>
        <dbReference type="ChEBI" id="CHEBI:18420"/>
    </ligand>
</feature>
<dbReference type="SUPFAM" id="SSF52467">
    <property type="entry name" value="DHS-like NAD/FAD-binding domain"/>
    <property type="match status" value="1"/>
</dbReference>
<keyword evidence="3 8" id="KW-0479">Metal-binding</keyword>
<dbReference type="GeneID" id="3371976"/>
<evidence type="ECO:0000259" key="10">
    <source>
        <dbReference type="Pfam" id="PF00205"/>
    </source>
</evidence>
<dbReference type="OrthoDB" id="3970464at2759"/>
<dbReference type="AlphaFoldDB" id="Q5CYA3"/>
<name>Q5CYA3_CRYPI</name>
<feature type="non-terminal residue" evidence="13">
    <location>
        <position position="1"/>
    </location>
</feature>
<dbReference type="InterPro" id="IPR012000">
    <property type="entry name" value="Thiamin_PyroP_enz_cen_dom"/>
</dbReference>
<dbReference type="Pfam" id="PF00205">
    <property type="entry name" value="TPP_enzyme_M"/>
    <property type="match status" value="1"/>
</dbReference>
<dbReference type="GO" id="GO:0005829">
    <property type="term" value="C:cytosol"/>
    <property type="evidence" value="ECO:0007669"/>
    <property type="project" value="TreeGrafter"/>
</dbReference>
<keyword evidence="13" id="KW-0670">Pyruvate</keyword>
<dbReference type="Gene3D" id="3.40.50.1220">
    <property type="entry name" value="TPP-binding domain"/>
    <property type="match status" value="1"/>
</dbReference>
<dbReference type="Proteomes" id="UP000006726">
    <property type="component" value="Chromosome 7"/>
</dbReference>
<feature type="domain" description="Thiamine pyrophosphate enzyme central" evidence="10">
    <location>
        <begin position="216"/>
        <end position="316"/>
    </location>
</feature>
<dbReference type="InParanoid" id="Q5CYA3"/>
<evidence type="ECO:0000256" key="1">
    <source>
        <dbReference type="ARBA" id="ARBA00001964"/>
    </source>
</evidence>
<dbReference type="EMBL" id="AAEE01000001">
    <property type="protein sequence ID" value="EAK90628.1"/>
    <property type="molecule type" value="Genomic_DNA"/>
</dbReference>
<dbReference type="SUPFAM" id="SSF52518">
    <property type="entry name" value="Thiamin diphosphate-binding fold (THDP-binding)"/>
    <property type="match status" value="2"/>
</dbReference>
<reference evidence="13 14" key="1">
    <citation type="journal article" date="2004" name="Science">
        <title>Complete genome sequence of the apicomplexan, Cryptosporidium parvum.</title>
        <authorList>
            <person name="Abrahamsen M.S."/>
            <person name="Templeton T.J."/>
            <person name="Enomoto S."/>
            <person name="Abrahante J.E."/>
            <person name="Zhu G."/>
            <person name="Lancto C.A."/>
            <person name="Deng M."/>
            <person name="Liu C."/>
            <person name="Widmer G."/>
            <person name="Tzipori S."/>
            <person name="Buck G.A."/>
            <person name="Xu P."/>
            <person name="Bankier A.T."/>
            <person name="Dear P.H."/>
            <person name="Konfortov B.A."/>
            <person name="Spriggs H.F."/>
            <person name="Iyer L."/>
            <person name="Anantharaman V."/>
            <person name="Aravind L."/>
            <person name="Kapur V."/>
        </authorList>
    </citation>
    <scope>NUCLEOTIDE SEQUENCE [LARGE SCALE GENOMIC DNA]</scope>
    <source>
        <strain evidence="14">Iowa II</strain>
    </source>
</reference>
<dbReference type="FunFam" id="3.40.50.970:FF:000024">
    <property type="entry name" value="Pyruvate decarboxylase isozyme"/>
    <property type="match status" value="1"/>
</dbReference>
<evidence type="ECO:0000313" key="14">
    <source>
        <dbReference type="Proteomes" id="UP000006726"/>
    </source>
</evidence>
<comment type="cofactor">
    <cofactor evidence="8">
        <name>Mg(2+)</name>
        <dbReference type="ChEBI" id="CHEBI:18420"/>
    </cofactor>
    <text evidence="8">Binds 1 Mg(2+) per subunit.</text>
</comment>
<dbReference type="CDD" id="cd02005">
    <property type="entry name" value="TPP_PDC_IPDC"/>
    <property type="match status" value="1"/>
</dbReference>
<dbReference type="Gene3D" id="3.40.50.970">
    <property type="match status" value="2"/>
</dbReference>
<proteinExistence type="inferred from homology"/>
<feature type="domain" description="Thiamine pyrophosphate enzyme TPP-binding" evidence="11">
    <location>
        <begin position="427"/>
        <end position="553"/>
    </location>
</feature>
<dbReference type="PANTHER" id="PTHR43452">
    <property type="entry name" value="PYRUVATE DECARBOXYLASE"/>
    <property type="match status" value="1"/>
</dbReference>
<evidence type="ECO:0000256" key="8">
    <source>
        <dbReference type="PIRSR" id="PIRSR036565-2"/>
    </source>
</evidence>
<dbReference type="InterPro" id="IPR029035">
    <property type="entry name" value="DHS-like_NAD/FAD-binding_dom"/>
</dbReference>
<gene>
    <name evidence="13" type="ORF">cgd7_3120</name>
</gene>
<evidence type="ECO:0000256" key="6">
    <source>
        <dbReference type="ARBA" id="ARBA00023052"/>
    </source>
</evidence>
<accession>Q5CYA3</accession>
<dbReference type="InterPro" id="IPR012001">
    <property type="entry name" value="Thiamin_PyroP_enz_TPP-bd_dom"/>
</dbReference>
<dbReference type="RefSeq" id="XP_628477.1">
    <property type="nucleotide sequence ID" value="XM_628475.1"/>
</dbReference>
<keyword evidence="6 9" id="KW-0786">Thiamine pyrophosphate</keyword>
<evidence type="ECO:0000256" key="7">
    <source>
        <dbReference type="ARBA" id="ARBA00023239"/>
    </source>
</evidence>
<dbReference type="GO" id="GO:0000287">
    <property type="term" value="F:magnesium ion binding"/>
    <property type="evidence" value="ECO:0007669"/>
    <property type="project" value="InterPro"/>
</dbReference>
<dbReference type="OMA" id="IHGPEQR"/>
<dbReference type="GO" id="GO:0000949">
    <property type="term" value="P:aromatic amino acid family catabolic process to alcohol via Ehrlich pathway"/>
    <property type="evidence" value="ECO:0007669"/>
    <property type="project" value="TreeGrafter"/>
</dbReference>
<keyword evidence="14" id="KW-1185">Reference proteome</keyword>
<comment type="similarity">
    <text evidence="2 9">Belongs to the TPP enzyme family.</text>
</comment>
<evidence type="ECO:0000256" key="5">
    <source>
        <dbReference type="ARBA" id="ARBA00022842"/>
    </source>
</evidence>
<keyword evidence="4" id="KW-0210">Decarboxylase</keyword>
<organism evidence="13 14">
    <name type="scientific">Cryptosporidium parvum (strain Iowa II)</name>
    <dbReference type="NCBI Taxonomy" id="353152"/>
    <lineage>
        <taxon>Eukaryota</taxon>
        <taxon>Sar</taxon>
        <taxon>Alveolata</taxon>
        <taxon>Apicomplexa</taxon>
        <taxon>Conoidasida</taxon>
        <taxon>Coccidia</taxon>
        <taxon>Eucoccidiorida</taxon>
        <taxon>Eimeriorina</taxon>
        <taxon>Cryptosporidiidae</taxon>
        <taxon>Cryptosporidium</taxon>
    </lineage>
</organism>
<dbReference type="GO" id="GO:0004737">
    <property type="term" value="F:pyruvate decarboxylase activity"/>
    <property type="evidence" value="ECO:0007669"/>
    <property type="project" value="TreeGrafter"/>
</dbReference>
<keyword evidence="5 8" id="KW-0460">Magnesium</keyword>
<dbReference type="Pfam" id="PF02775">
    <property type="entry name" value="TPP_enzyme_C"/>
    <property type="match status" value="1"/>
</dbReference>
<comment type="caution">
    <text evidence="13">The sequence shown here is derived from an EMBL/GenBank/DDBJ whole genome shotgun (WGS) entry which is preliminary data.</text>
</comment>
<feature type="binding site" evidence="8">
    <location>
        <position position="494"/>
    </location>
    <ligand>
        <name>Mg(2+)</name>
        <dbReference type="ChEBI" id="CHEBI:18420"/>
    </ligand>
</feature>
<evidence type="ECO:0000313" key="13">
    <source>
        <dbReference type="EMBL" id="EAK90628.1"/>
    </source>
</evidence>
<dbReference type="GO" id="GO:0030976">
    <property type="term" value="F:thiamine pyrophosphate binding"/>
    <property type="evidence" value="ECO:0007669"/>
    <property type="project" value="InterPro"/>
</dbReference>